<comment type="caution">
    <text evidence="2">The sequence shown here is derived from an EMBL/GenBank/DDBJ whole genome shotgun (WGS) entry which is preliminary data.</text>
</comment>
<dbReference type="InterPro" id="IPR002156">
    <property type="entry name" value="RNaseH_domain"/>
</dbReference>
<dbReference type="Proteomes" id="UP000266723">
    <property type="component" value="Unassembled WGS sequence"/>
</dbReference>
<feature type="domain" description="RNase H type-1" evidence="1">
    <location>
        <begin position="89"/>
        <end position="208"/>
    </location>
</feature>
<reference evidence="2 3" key="1">
    <citation type="journal article" date="2020" name="BMC Genomics">
        <title>Intraspecific diversification of the crop wild relative Brassica cretica Lam. using demographic model selection.</title>
        <authorList>
            <person name="Kioukis A."/>
            <person name="Michalopoulou V.A."/>
            <person name="Briers L."/>
            <person name="Pirintsos S."/>
            <person name="Studholme D.J."/>
            <person name="Pavlidis P."/>
            <person name="Sarris P.F."/>
        </authorList>
    </citation>
    <scope>NUCLEOTIDE SEQUENCE [LARGE SCALE GENOMIC DNA]</scope>
    <source>
        <strain evidence="3">cv. PFS-1207/04</strain>
    </source>
</reference>
<evidence type="ECO:0000259" key="1">
    <source>
        <dbReference type="Pfam" id="PF13456"/>
    </source>
</evidence>
<protein>
    <recommendedName>
        <fullName evidence="1">RNase H type-1 domain-containing protein</fullName>
    </recommendedName>
</protein>
<dbReference type="EMBL" id="QGKV02000299">
    <property type="protein sequence ID" value="KAF3597296.1"/>
    <property type="molecule type" value="Genomic_DNA"/>
</dbReference>
<evidence type="ECO:0000313" key="3">
    <source>
        <dbReference type="Proteomes" id="UP000266723"/>
    </source>
</evidence>
<dbReference type="PANTHER" id="PTHR47074">
    <property type="entry name" value="BNAC02G40300D PROTEIN"/>
    <property type="match status" value="1"/>
</dbReference>
<dbReference type="PANTHER" id="PTHR47074:SF53">
    <property type="entry name" value="REVERSE TRANSCRIPTASE-LIKE PROTEIN"/>
    <property type="match status" value="1"/>
</dbReference>
<organism evidence="2 3">
    <name type="scientific">Brassica cretica</name>
    <name type="common">Mustard</name>
    <dbReference type="NCBI Taxonomy" id="69181"/>
    <lineage>
        <taxon>Eukaryota</taxon>
        <taxon>Viridiplantae</taxon>
        <taxon>Streptophyta</taxon>
        <taxon>Embryophyta</taxon>
        <taxon>Tracheophyta</taxon>
        <taxon>Spermatophyta</taxon>
        <taxon>Magnoliopsida</taxon>
        <taxon>eudicotyledons</taxon>
        <taxon>Gunneridae</taxon>
        <taxon>Pentapetalae</taxon>
        <taxon>rosids</taxon>
        <taxon>malvids</taxon>
        <taxon>Brassicales</taxon>
        <taxon>Brassicaceae</taxon>
        <taxon>Brassiceae</taxon>
        <taxon>Brassica</taxon>
    </lineage>
</organism>
<proteinExistence type="predicted"/>
<evidence type="ECO:0000313" key="2">
    <source>
        <dbReference type="EMBL" id="KAF3597296.1"/>
    </source>
</evidence>
<name>A0ABQ7EK37_BRACR</name>
<sequence>MVGTESIEHVLFKCGTAHEAWDIAGFPPILQLANRSLVSLIIQLQQAGEEARVWHELNVVQQNMEVRNGLCDENKRWEPALAGYAKCNIHANWRNAKLHSGTALFIRDYSGNVLHHARDALTFSPNRLTTELRCLEWALRSMKDLAYQEIVVEPDFHEPIETMMQSSEWPRFRVLLQRINALCASFASISFATESVASNKIARKIVKSVFRMVGSNHIWHQENQLSSIIRFIERRLLFPHKSSLE</sequence>
<dbReference type="InterPro" id="IPR052929">
    <property type="entry name" value="RNase_H-like_EbsB-rel"/>
</dbReference>
<dbReference type="Pfam" id="PF13456">
    <property type="entry name" value="RVT_3"/>
    <property type="match status" value="1"/>
</dbReference>
<accession>A0ABQ7EK37</accession>
<keyword evidence="3" id="KW-1185">Reference proteome</keyword>
<gene>
    <name evidence="2" type="ORF">DY000_02025799</name>
</gene>